<gene>
    <name evidence="2" type="ORF">AURDEDRAFT_178492</name>
</gene>
<feature type="transmembrane region" description="Helical" evidence="1">
    <location>
        <begin position="47"/>
        <end position="68"/>
    </location>
</feature>
<protein>
    <submittedName>
        <fullName evidence="2">Uncharacterized protein</fullName>
    </submittedName>
</protein>
<keyword evidence="3" id="KW-1185">Reference proteome</keyword>
<keyword evidence="1" id="KW-0472">Membrane</keyword>
<evidence type="ECO:0000256" key="1">
    <source>
        <dbReference type="SAM" id="Phobius"/>
    </source>
</evidence>
<sequence length="126" mass="13762">MPLFARTSALVRTETAEKRDAGGNKQLRLRDIKGVLSGRLLARFSLFVPHAVVLSVLKLAAATSLVVAHHINHRLALVVAPFVTVNLGLAFSVSHRHPVLAIAHNVERTFMESQSLRRTSPESSIP</sequence>
<feature type="transmembrane region" description="Helical" evidence="1">
    <location>
        <begin position="75"/>
        <end position="93"/>
    </location>
</feature>
<organism evidence="2 3">
    <name type="scientific">Auricularia subglabra (strain TFB-10046 / SS5)</name>
    <name type="common">White-rot fungus</name>
    <name type="synonym">Auricularia delicata (strain TFB10046)</name>
    <dbReference type="NCBI Taxonomy" id="717982"/>
    <lineage>
        <taxon>Eukaryota</taxon>
        <taxon>Fungi</taxon>
        <taxon>Dikarya</taxon>
        <taxon>Basidiomycota</taxon>
        <taxon>Agaricomycotina</taxon>
        <taxon>Agaricomycetes</taxon>
        <taxon>Auriculariales</taxon>
        <taxon>Auriculariaceae</taxon>
        <taxon>Auricularia</taxon>
    </lineage>
</organism>
<evidence type="ECO:0000313" key="3">
    <source>
        <dbReference type="Proteomes" id="UP000006514"/>
    </source>
</evidence>
<dbReference type="AlphaFoldDB" id="J0WL19"/>
<name>J0WL19_AURST</name>
<reference evidence="3" key="1">
    <citation type="journal article" date="2012" name="Science">
        <title>The Paleozoic origin of enzymatic lignin decomposition reconstructed from 31 fungal genomes.</title>
        <authorList>
            <person name="Floudas D."/>
            <person name="Binder M."/>
            <person name="Riley R."/>
            <person name="Barry K."/>
            <person name="Blanchette R.A."/>
            <person name="Henrissat B."/>
            <person name="Martinez A.T."/>
            <person name="Otillar R."/>
            <person name="Spatafora J.W."/>
            <person name="Yadav J.S."/>
            <person name="Aerts A."/>
            <person name="Benoit I."/>
            <person name="Boyd A."/>
            <person name="Carlson A."/>
            <person name="Copeland A."/>
            <person name="Coutinho P.M."/>
            <person name="de Vries R.P."/>
            <person name="Ferreira P."/>
            <person name="Findley K."/>
            <person name="Foster B."/>
            <person name="Gaskell J."/>
            <person name="Glotzer D."/>
            <person name="Gorecki P."/>
            <person name="Heitman J."/>
            <person name="Hesse C."/>
            <person name="Hori C."/>
            <person name="Igarashi K."/>
            <person name="Jurgens J.A."/>
            <person name="Kallen N."/>
            <person name="Kersten P."/>
            <person name="Kohler A."/>
            <person name="Kuees U."/>
            <person name="Kumar T.K.A."/>
            <person name="Kuo A."/>
            <person name="LaButti K."/>
            <person name="Larrondo L.F."/>
            <person name="Lindquist E."/>
            <person name="Ling A."/>
            <person name="Lombard V."/>
            <person name="Lucas S."/>
            <person name="Lundell T."/>
            <person name="Martin R."/>
            <person name="McLaughlin D.J."/>
            <person name="Morgenstern I."/>
            <person name="Morin E."/>
            <person name="Murat C."/>
            <person name="Nagy L.G."/>
            <person name="Nolan M."/>
            <person name="Ohm R.A."/>
            <person name="Patyshakuliyeva A."/>
            <person name="Rokas A."/>
            <person name="Ruiz-Duenas F.J."/>
            <person name="Sabat G."/>
            <person name="Salamov A."/>
            <person name="Samejima M."/>
            <person name="Schmutz J."/>
            <person name="Slot J.C."/>
            <person name="St John F."/>
            <person name="Stenlid J."/>
            <person name="Sun H."/>
            <person name="Sun S."/>
            <person name="Syed K."/>
            <person name="Tsang A."/>
            <person name="Wiebenga A."/>
            <person name="Young D."/>
            <person name="Pisabarro A."/>
            <person name="Eastwood D.C."/>
            <person name="Martin F."/>
            <person name="Cullen D."/>
            <person name="Grigoriev I.V."/>
            <person name="Hibbett D.S."/>
        </authorList>
    </citation>
    <scope>NUCLEOTIDE SEQUENCE [LARGE SCALE GENOMIC DNA]</scope>
    <source>
        <strain evidence="3">TFB10046</strain>
    </source>
</reference>
<dbReference type="EMBL" id="JH688975">
    <property type="protein sequence ID" value="EJD32440.1"/>
    <property type="molecule type" value="Genomic_DNA"/>
</dbReference>
<dbReference type="InParanoid" id="J0WL19"/>
<evidence type="ECO:0000313" key="2">
    <source>
        <dbReference type="EMBL" id="EJD32440.1"/>
    </source>
</evidence>
<keyword evidence="1" id="KW-0812">Transmembrane</keyword>
<proteinExistence type="predicted"/>
<accession>J0WL19</accession>
<keyword evidence="1" id="KW-1133">Transmembrane helix</keyword>
<dbReference type="KEGG" id="adl:AURDEDRAFT_178492"/>
<dbReference type="Proteomes" id="UP000006514">
    <property type="component" value="Unassembled WGS sequence"/>
</dbReference>